<organism evidence="2 3">
    <name type="scientific">Batillaria attramentaria</name>
    <dbReference type="NCBI Taxonomy" id="370345"/>
    <lineage>
        <taxon>Eukaryota</taxon>
        <taxon>Metazoa</taxon>
        <taxon>Spiralia</taxon>
        <taxon>Lophotrochozoa</taxon>
        <taxon>Mollusca</taxon>
        <taxon>Gastropoda</taxon>
        <taxon>Caenogastropoda</taxon>
        <taxon>Sorbeoconcha</taxon>
        <taxon>Cerithioidea</taxon>
        <taxon>Batillariidae</taxon>
        <taxon>Batillaria</taxon>
    </lineage>
</organism>
<name>A0ABD0L4S1_9CAEN</name>
<protein>
    <submittedName>
        <fullName evidence="2">Uncharacterized protein</fullName>
    </submittedName>
</protein>
<feature type="compositionally biased region" description="Gly residues" evidence="1">
    <location>
        <begin position="22"/>
        <end position="35"/>
    </location>
</feature>
<dbReference type="AlphaFoldDB" id="A0ABD0L4S1"/>
<keyword evidence="3" id="KW-1185">Reference proteome</keyword>
<dbReference type="Proteomes" id="UP001519460">
    <property type="component" value="Unassembled WGS sequence"/>
</dbReference>
<dbReference type="EMBL" id="JACVVK020000083">
    <property type="protein sequence ID" value="KAK7494404.1"/>
    <property type="molecule type" value="Genomic_DNA"/>
</dbReference>
<gene>
    <name evidence="2" type="ORF">BaRGS_00014296</name>
</gene>
<comment type="caution">
    <text evidence="2">The sequence shown here is derived from an EMBL/GenBank/DDBJ whole genome shotgun (WGS) entry which is preliminary data.</text>
</comment>
<sequence length="89" mass="9461">MLSLRRQDNAGWPRPLCTLNKGRGGGGGKSGGGGSEVSMSQARDRRKRLHIFHVEISALSSSTPCVQPEKLLTTVEGRDAGWGLRTGGD</sequence>
<evidence type="ECO:0000256" key="1">
    <source>
        <dbReference type="SAM" id="MobiDB-lite"/>
    </source>
</evidence>
<evidence type="ECO:0000313" key="3">
    <source>
        <dbReference type="Proteomes" id="UP001519460"/>
    </source>
</evidence>
<proteinExistence type="predicted"/>
<evidence type="ECO:0000313" key="2">
    <source>
        <dbReference type="EMBL" id="KAK7494404.1"/>
    </source>
</evidence>
<feature type="region of interest" description="Disordered" evidence="1">
    <location>
        <begin position="1"/>
        <end position="44"/>
    </location>
</feature>
<accession>A0ABD0L4S1</accession>
<reference evidence="2 3" key="1">
    <citation type="journal article" date="2023" name="Sci. Data">
        <title>Genome assembly of the Korean intertidal mud-creeper Batillaria attramentaria.</title>
        <authorList>
            <person name="Patra A.K."/>
            <person name="Ho P.T."/>
            <person name="Jun S."/>
            <person name="Lee S.J."/>
            <person name="Kim Y."/>
            <person name="Won Y.J."/>
        </authorList>
    </citation>
    <scope>NUCLEOTIDE SEQUENCE [LARGE SCALE GENOMIC DNA]</scope>
    <source>
        <strain evidence="2">Wonlab-2016</strain>
    </source>
</reference>